<evidence type="ECO:0000313" key="5">
    <source>
        <dbReference type="Proteomes" id="UP000324748"/>
    </source>
</evidence>
<dbReference type="Proteomes" id="UP000325313">
    <property type="component" value="Unassembled WGS sequence"/>
</dbReference>
<evidence type="ECO:0000313" key="4">
    <source>
        <dbReference type="EMBL" id="KAA1120728.1"/>
    </source>
</evidence>
<name>A0A5B0N464_PUCGR</name>
<evidence type="ECO:0000256" key="1">
    <source>
        <dbReference type="SAM" id="MobiDB-lite"/>
    </source>
</evidence>
<feature type="compositionally biased region" description="Basic and acidic residues" evidence="1">
    <location>
        <begin position="137"/>
        <end position="146"/>
    </location>
</feature>
<dbReference type="AlphaFoldDB" id="A0A5B0N464"/>
<dbReference type="EMBL" id="VDEP01000241">
    <property type="protein sequence ID" value="KAA1120728.1"/>
    <property type="molecule type" value="Genomic_DNA"/>
</dbReference>
<comment type="caution">
    <text evidence="2">The sequence shown here is derived from an EMBL/GenBank/DDBJ whole genome shotgun (WGS) entry which is preliminary data.</text>
</comment>
<reference evidence="5 6" key="1">
    <citation type="submission" date="2019-05" db="EMBL/GenBank/DDBJ databases">
        <title>Emergence of the Ug99 lineage of the wheat stem rust pathogen through somatic hybridization.</title>
        <authorList>
            <person name="Li F."/>
            <person name="Upadhyaya N.M."/>
            <person name="Sperschneider J."/>
            <person name="Matny O."/>
            <person name="Nguyen-Phuc H."/>
            <person name="Mago R."/>
            <person name="Raley C."/>
            <person name="Miller M.E."/>
            <person name="Silverstein K.A.T."/>
            <person name="Henningsen E."/>
            <person name="Hirsch C.D."/>
            <person name="Visser B."/>
            <person name="Pretorius Z.A."/>
            <person name="Steffenson B.J."/>
            <person name="Schwessinger B."/>
            <person name="Dodds P.N."/>
            <person name="Figueroa M."/>
        </authorList>
    </citation>
    <scope>NUCLEOTIDE SEQUENCE [LARGE SCALE GENOMIC DNA]</scope>
    <source>
        <strain evidence="3">21-0</strain>
        <strain evidence="2 6">Ug99</strain>
    </source>
</reference>
<evidence type="ECO:0000313" key="2">
    <source>
        <dbReference type="EMBL" id="KAA1083323.1"/>
    </source>
</evidence>
<dbReference type="EMBL" id="VSWC01000079">
    <property type="protein sequence ID" value="KAA1094189.1"/>
    <property type="molecule type" value="Genomic_DNA"/>
</dbReference>
<feature type="region of interest" description="Disordered" evidence="1">
    <location>
        <begin position="1"/>
        <end position="37"/>
    </location>
</feature>
<dbReference type="EMBL" id="VDEP01000438">
    <property type="protein sequence ID" value="KAA1083323.1"/>
    <property type="molecule type" value="Genomic_DNA"/>
</dbReference>
<feature type="compositionally biased region" description="Basic and acidic residues" evidence="1">
    <location>
        <begin position="10"/>
        <end position="24"/>
    </location>
</feature>
<gene>
    <name evidence="3" type="ORF">PGT21_012557</name>
    <name evidence="4" type="ORF">PGTUg99_003482</name>
    <name evidence="2" type="ORF">PGTUg99_028295</name>
</gene>
<keyword evidence="5" id="KW-1185">Reference proteome</keyword>
<feature type="region of interest" description="Disordered" evidence="1">
    <location>
        <begin position="136"/>
        <end position="161"/>
    </location>
</feature>
<dbReference type="Proteomes" id="UP000324748">
    <property type="component" value="Unassembled WGS sequence"/>
</dbReference>
<feature type="compositionally biased region" description="Acidic residues" evidence="1">
    <location>
        <begin position="147"/>
        <end position="161"/>
    </location>
</feature>
<accession>A0A5B0N464</accession>
<evidence type="ECO:0000313" key="6">
    <source>
        <dbReference type="Proteomes" id="UP000325313"/>
    </source>
</evidence>
<organism evidence="2 6">
    <name type="scientific">Puccinia graminis f. sp. tritici</name>
    <dbReference type="NCBI Taxonomy" id="56615"/>
    <lineage>
        <taxon>Eukaryota</taxon>
        <taxon>Fungi</taxon>
        <taxon>Dikarya</taxon>
        <taxon>Basidiomycota</taxon>
        <taxon>Pucciniomycotina</taxon>
        <taxon>Pucciniomycetes</taxon>
        <taxon>Pucciniales</taxon>
        <taxon>Pucciniaceae</taxon>
        <taxon>Puccinia</taxon>
    </lineage>
</organism>
<sequence>MRNKRIAIHRTLESHQNKIKDQRTRLGQTAHPGRESNATTEFAIGVAGRGDEVQAASCDGELRTDDLEINEEIEQANKTADTIDQEKEKHAHQLRHALDLISAMTAEDFFDPRETGPHAPDDYNRMDWLYEEMDADYQERAGGTDRADEDPNEKEDVDEANWDSLWFPFKNKMVSLGNKKSEN</sequence>
<evidence type="ECO:0000313" key="3">
    <source>
        <dbReference type="EMBL" id="KAA1094189.1"/>
    </source>
</evidence>
<protein>
    <submittedName>
        <fullName evidence="2">Uncharacterized protein</fullName>
    </submittedName>
</protein>
<proteinExistence type="predicted"/>